<dbReference type="PRINTS" id="PR00111">
    <property type="entry name" value="ABHYDROLASE"/>
</dbReference>
<dbReference type="OrthoDB" id="408373at2759"/>
<reference evidence="2" key="1">
    <citation type="submission" date="2020-12" db="EMBL/GenBank/DDBJ databases">
        <title>Metabolic potential, ecology and presence of endohyphal bacteria is reflected in genomic diversity of Mucoromycotina.</title>
        <authorList>
            <person name="Muszewska A."/>
            <person name="Okrasinska A."/>
            <person name="Steczkiewicz K."/>
            <person name="Drgas O."/>
            <person name="Orlowska M."/>
            <person name="Perlinska-Lenart U."/>
            <person name="Aleksandrzak-Piekarczyk T."/>
            <person name="Szatraj K."/>
            <person name="Zielenkiewicz U."/>
            <person name="Pilsyk S."/>
            <person name="Malc E."/>
            <person name="Mieczkowski P."/>
            <person name="Kruszewska J.S."/>
            <person name="Biernat P."/>
            <person name="Pawlowska J."/>
        </authorList>
    </citation>
    <scope>NUCLEOTIDE SEQUENCE</scope>
    <source>
        <strain evidence="2">WA0000017839</strain>
    </source>
</reference>
<sequence>MIPNALKWLGIGLITSYVMGSFRTPLTLDSLSVKPFHLYSPDFYPNGSYLELPQGTMRYWKFGNEDGNRVVLVHGITTGSSVYDRLARDLANDGHHVLVYDLWGRGYSQAPPTVYNEALYTSQLAMLLQKVGWDNADIIGVSLGGAIATSFTSFYPEMVNKLVLIAPAGLQTRDDMPLIAKFLALPFVHQFLMNQPYIRPILVHAVEKYSRSTRVVENGLDPETEAIIQKITKIATYQFVNHPGFFRAFIGTAVEYPFTGLSPRYKTVGKLTDLSVLIIWGDQDTTVPFKCHKEAQAFLPNSKLIVYEGRGHDVLITRWRSVNKDIETFLQAS</sequence>
<organism evidence="2 3">
    <name type="scientific">Mucor saturninus</name>
    <dbReference type="NCBI Taxonomy" id="64648"/>
    <lineage>
        <taxon>Eukaryota</taxon>
        <taxon>Fungi</taxon>
        <taxon>Fungi incertae sedis</taxon>
        <taxon>Mucoromycota</taxon>
        <taxon>Mucoromycotina</taxon>
        <taxon>Mucoromycetes</taxon>
        <taxon>Mucorales</taxon>
        <taxon>Mucorineae</taxon>
        <taxon>Mucoraceae</taxon>
        <taxon>Mucor</taxon>
    </lineage>
</organism>
<dbReference type="InterPro" id="IPR050266">
    <property type="entry name" value="AB_hydrolase_sf"/>
</dbReference>
<protein>
    <recommendedName>
        <fullName evidence="1">AB hydrolase-1 domain-containing protein</fullName>
    </recommendedName>
</protein>
<gene>
    <name evidence="2" type="ORF">INT47_003158</name>
</gene>
<evidence type="ECO:0000259" key="1">
    <source>
        <dbReference type="Pfam" id="PF00561"/>
    </source>
</evidence>
<dbReference type="Proteomes" id="UP000603453">
    <property type="component" value="Unassembled WGS sequence"/>
</dbReference>
<dbReference type="GO" id="GO:0016020">
    <property type="term" value="C:membrane"/>
    <property type="evidence" value="ECO:0007669"/>
    <property type="project" value="TreeGrafter"/>
</dbReference>
<dbReference type="SUPFAM" id="SSF53474">
    <property type="entry name" value="alpha/beta-Hydrolases"/>
    <property type="match status" value="1"/>
</dbReference>
<keyword evidence="3" id="KW-1185">Reference proteome</keyword>
<dbReference type="InterPro" id="IPR029058">
    <property type="entry name" value="AB_hydrolase_fold"/>
</dbReference>
<dbReference type="Pfam" id="PF00561">
    <property type="entry name" value="Abhydrolase_1"/>
    <property type="match status" value="1"/>
</dbReference>
<dbReference type="EMBL" id="JAEPRD010000077">
    <property type="protein sequence ID" value="KAG2200923.1"/>
    <property type="molecule type" value="Genomic_DNA"/>
</dbReference>
<proteinExistence type="predicted"/>
<dbReference type="PANTHER" id="PTHR43798:SF33">
    <property type="entry name" value="HYDROLASE, PUTATIVE (AFU_ORTHOLOGUE AFUA_2G14860)-RELATED"/>
    <property type="match status" value="1"/>
</dbReference>
<evidence type="ECO:0000313" key="2">
    <source>
        <dbReference type="EMBL" id="KAG2200923.1"/>
    </source>
</evidence>
<dbReference type="PANTHER" id="PTHR43798">
    <property type="entry name" value="MONOACYLGLYCEROL LIPASE"/>
    <property type="match status" value="1"/>
</dbReference>
<dbReference type="AlphaFoldDB" id="A0A8H7R059"/>
<dbReference type="InterPro" id="IPR000073">
    <property type="entry name" value="AB_hydrolase_1"/>
</dbReference>
<name>A0A8H7R059_9FUNG</name>
<feature type="domain" description="AB hydrolase-1" evidence="1">
    <location>
        <begin position="69"/>
        <end position="317"/>
    </location>
</feature>
<accession>A0A8H7R059</accession>
<dbReference type="Gene3D" id="3.40.50.1820">
    <property type="entry name" value="alpha/beta hydrolase"/>
    <property type="match status" value="1"/>
</dbReference>
<comment type="caution">
    <text evidence="2">The sequence shown here is derived from an EMBL/GenBank/DDBJ whole genome shotgun (WGS) entry which is preliminary data.</text>
</comment>
<evidence type="ECO:0000313" key="3">
    <source>
        <dbReference type="Proteomes" id="UP000603453"/>
    </source>
</evidence>